<protein>
    <submittedName>
        <fullName evidence="3">Uncharacterized protein</fullName>
    </submittedName>
</protein>
<gene>
    <name evidence="3" type="ORF">SAMN02745119_00116</name>
</gene>
<feature type="compositionally biased region" description="Polar residues" evidence="2">
    <location>
        <begin position="1"/>
        <end position="21"/>
    </location>
</feature>
<organism evidence="3 4">
    <name type="scientific">Trichlorobacter thiogenes</name>
    <dbReference type="NCBI Taxonomy" id="115783"/>
    <lineage>
        <taxon>Bacteria</taxon>
        <taxon>Pseudomonadati</taxon>
        <taxon>Thermodesulfobacteriota</taxon>
        <taxon>Desulfuromonadia</taxon>
        <taxon>Geobacterales</taxon>
        <taxon>Geobacteraceae</taxon>
        <taxon>Trichlorobacter</taxon>
    </lineage>
</organism>
<keyword evidence="4" id="KW-1185">Reference proteome</keyword>
<accession>A0A1T4JVX1</accession>
<dbReference type="STRING" id="115783.SAMN02745119_00116"/>
<reference evidence="4" key="1">
    <citation type="submission" date="2017-02" db="EMBL/GenBank/DDBJ databases">
        <authorList>
            <person name="Varghese N."/>
            <person name="Submissions S."/>
        </authorList>
    </citation>
    <scope>NUCLEOTIDE SEQUENCE [LARGE SCALE GENOMIC DNA]</scope>
    <source>
        <strain evidence="4">ATCC BAA-34</strain>
    </source>
</reference>
<dbReference type="Proteomes" id="UP000190102">
    <property type="component" value="Unassembled WGS sequence"/>
</dbReference>
<evidence type="ECO:0000313" key="4">
    <source>
        <dbReference type="Proteomes" id="UP000190102"/>
    </source>
</evidence>
<proteinExistence type="predicted"/>
<feature type="coiled-coil region" evidence="1">
    <location>
        <begin position="84"/>
        <end position="111"/>
    </location>
</feature>
<evidence type="ECO:0000256" key="1">
    <source>
        <dbReference type="SAM" id="Coils"/>
    </source>
</evidence>
<dbReference type="AlphaFoldDB" id="A0A1T4JVX1"/>
<name>A0A1T4JVX1_9BACT</name>
<dbReference type="EMBL" id="FUWR01000001">
    <property type="protein sequence ID" value="SJZ34392.1"/>
    <property type="molecule type" value="Genomic_DNA"/>
</dbReference>
<evidence type="ECO:0000256" key="2">
    <source>
        <dbReference type="SAM" id="MobiDB-lite"/>
    </source>
</evidence>
<keyword evidence="1" id="KW-0175">Coiled coil</keyword>
<sequence length="221" mass="24448">MEITTIQGSTASMYQQPKSVDQVQQPQPEQQPIVAREAEIGSSAALQAYKQQGLERSAVGDTVQIKSTVTLKNLDTVKAIEQMHARLNDLVKGVRQTNEELNRAVDQVSQMQGSLMTIVKNYPPYPIESMERRDLLMSYMSLRKEIENLMVPAPPQPVYDKVKSMWAAMFAQNGQIQASAVPPLENGSSDKQVQATSDLLGRTIQQLSDLSTDVTQALVQS</sequence>
<evidence type="ECO:0000313" key="3">
    <source>
        <dbReference type="EMBL" id="SJZ34392.1"/>
    </source>
</evidence>
<feature type="region of interest" description="Disordered" evidence="2">
    <location>
        <begin position="1"/>
        <end position="29"/>
    </location>
</feature>